<reference evidence="1" key="1">
    <citation type="submission" date="2022-10" db="EMBL/GenBank/DDBJ databases">
        <title>Vagococcus sp. isolated from poultry meat.</title>
        <authorList>
            <person name="Johansson P."/>
            <person name="Bjorkroth J."/>
        </authorList>
    </citation>
    <scope>NUCLEOTIDE SEQUENCE</scope>
    <source>
        <strain evidence="1">PNs007</strain>
    </source>
</reference>
<sequence>MREEFQCQHCYTKLVKIYGEDFPKKERAVYNCPACSKQLYTKRTTENIKIRLNEK</sequence>
<proteinExistence type="predicted"/>
<protein>
    <submittedName>
        <fullName evidence="1">Uncharacterized protein</fullName>
    </submittedName>
</protein>
<name>A0ABT5X4G8_9ENTE</name>
<gene>
    <name evidence="1" type="ORF">OL233_11080</name>
</gene>
<dbReference type="Proteomes" id="UP001147148">
    <property type="component" value="Unassembled WGS sequence"/>
</dbReference>
<dbReference type="RefSeq" id="WP_170167920.1">
    <property type="nucleotide sequence ID" value="NZ_JAPDSH010000012.1"/>
</dbReference>
<accession>A0ABT5X4G8</accession>
<dbReference type="EMBL" id="JAPDSH010000012">
    <property type="protein sequence ID" value="MDF0480822.1"/>
    <property type="molecule type" value="Genomic_DNA"/>
</dbReference>
<comment type="caution">
    <text evidence="1">The sequence shown here is derived from an EMBL/GenBank/DDBJ whole genome shotgun (WGS) entry which is preliminary data.</text>
</comment>
<evidence type="ECO:0000313" key="2">
    <source>
        <dbReference type="Proteomes" id="UP001147148"/>
    </source>
</evidence>
<keyword evidence="2" id="KW-1185">Reference proteome</keyword>
<organism evidence="1 2">
    <name type="scientific">Vagococcus proximus</name>
    <dbReference type="NCBI Taxonomy" id="2991417"/>
    <lineage>
        <taxon>Bacteria</taxon>
        <taxon>Bacillati</taxon>
        <taxon>Bacillota</taxon>
        <taxon>Bacilli</taxon>
        <taxon>Lactobacillales</taxon>
        <taxon>Enterococcaceae</taxon>
        <taxon>Vagococcus</taxon>
    </lineage>
</organism>
<evidence type="ECO:0000313" key="1">
    <source>
        <dbReference type="EMBL" id="MDF0480822.1"/>
    </source>
</evidence>